<keyword evidence="2" id="KW-0378">Hydrolase</keyword>
<dbReference type="PANTHER" id="PTHR13620">
    <property type="entry name" value="3-5 EXONUCLEASE"/>
    <property type="match status" value="1"/>
</dbReference>
<dbReference type="InterPro" id="IPR002562">
    <property type="entry name" value="3'-5'_exonuclease_dom"/>
</dbReference>
<evidence type="ECO:0000259" key="3">
    <source>
        <dbReference type="Pfam" id="PF01612"/>
    </source>
</evidence>
<dbReference type="InterPro" id="IPR051132">
    <property type="entry name" value="3-5_Exonuclease_domain"/>
</dbReference>
<proteinExistence type="predicted"/>
<keyword evidence="1" id="KW-0540">Nuclease</keyword>
<dbReference type="GO" id="GO:0008408">
    <property type="term" value="F:3'-5' exonuclease activity"/>
    <property type="evidence" value="ECO:0007669"/>
    <property type="project" value="InterPro"/>
</dbReference>
<evidence type="ECO:0000256" key="2">
    <source>
        <dbReference type="ARBA" id="ARBA00022801"/>
    </source>
</evidence>
<dbReference type="SUPFAM" id="SSF53098">
    <property type="entry name" value="Ribonuclease H-like"/>
    <property type="match status" value="1"/>
</dbReference>
<dbReference type="Pfam" id="PF01612">
    <property type="entry name" value="DNA_pol_A_exo1"/>
    <property type="match status" value="1"/>
</dbReference>
<dbReference type="GO" id="GO:0006139">
    <property type="term" value="P:nucleobase-containing compound metabolic process"/>
    <property type="evidence" value="ECO:0007669"/>
    <property type="project" value="InterPro"/>
</dbReference>
<sequence>MEWKPGRNPISIIQIASKNTVALFYIQKLGEIPDGLVNLLTNKNIIKVGCGMLEDGKRLYNEFGIEIDCDSWIDVQALAQQVDHLPLCGLKSLCEIYLGAYLDKRMAASNWSNRVLSPEQVIYAATDAWVVRHLLWSAFLKPTINGFKHDWSDCLSNKMAERISFIVKQTQKLFDSPINKTEMNIY</sequence>
<gene>
    <name evidence="4" type="ORF">KOM_12_286</name>
</gene>
<dbReference type="PANTHER" id="PTHR13620:SF104">
    <property type="entry name" value="EXONUCLEASE 3'-5' DOMAIN-CONTAINING PROTEIN 2"/>
    <property type="match status" value="1"/>
</dbReference>
<dbReference type="Gene3D" id="3.30.420.10">
    <property type="entry name" value="Ribonuclease H-like superfamily/Ribonuclease H"/>
    <property type="match status" value="1"/>
</dbReference>
<evidence type="ECO:0000313" key="4">
    <source>
        <dbReference type="EMBL" id="QYA18555.1"/>
    </source>
</evidence>
<dbReference type="InterPro" id="IPR012337">
    <property type="entry name" value="RNaseH-like_sf"/>
</dbReference>
<organism evidence="4">
    <name type="scientific">Clandestinovirus</name>
    <dbReference type="NCBI Taxonomy" id="2831644"/>
    <lineage>
        <taxon>Viruses</taxon>
    </lineage>
</organism>
<reference evidence="4" key="1">
    <citation type="submission" date="2021-06" db="EMBL/GenBank/DDBJ databases">
        <authorList>
            <person name="Rolland C."/>
        </authorList>
    </citation>
    <scope>NUCLEOTIDE SEQUENCE</scope>
    <source>
        <strain evidence="4">347.936635</strain>
    </source>
</reference>
<dbReference type="CDD" id="cd06141">
    <property type="entry name" value="WRN_exo"/>
    <property type="match status" value="1"/>
</dbReference>
<dbReference type="EMBL" id="MZ420154">
    <property type="protein sequence ID" value="QYA18555.1"/>
    <property type="molecule type" value="Genomic_DNA"/>
</dbReference>
<dbReference type="GO" id="GO:0003676">
    <property type="term" value="F:nucleic acid binding"/>
    <property type="evidence" value="ECO:0007669"/>
    <property type="project" value="InterPro"/>
</dbReference>
<protein>
    <submittedName>
        <fullName evidence="4">3'-5' exoribonuclease</fullName>
    </submittedName>
</protein>
<feature type="domain" description="3'-5' exonuclease" evidence="3">
    <location>
        <begin position="8"/>
        <end position="134"/>
    </location>
</feature>
<accession>A0A8F8KT23</accession>
<dbReference type="InterPro" id="IPR036397">
    <property type="entry name" value="RNaseH_sf"/>
</dbReference>
<name>A0A8F8KT23_9VIRU</name>
<evidence type="ECO:0000256" key="1">
    <source>
        <dbReference type="ARBA" id="ARBA00022722"/>
    </source>
</evidence>